<name>A0AAV4UU48_9ARAC</name>
<gene>
    <name evidence="1" type="ORF">CDAR_3151</name>
</gene>
<dbReference type="EMBL" id="BPLQ01011947">
    <property type="protein sequence ID" value="GIY61552.1"/>
    <property type="molecule type" value="Genomic_DNA"/>
</dbReference>
<keyword evidence="2" id="KW-1185">Reference proteome</keyword>
<dbReference type="AlphaFoldDB" id="A0AAV4UU48"/>
<dbReference type="Proteomes" id="UP001054837">
    <property type="component" value="Unassembled WGS sequence"/>
</dbReference>
<evidence type="ECO:0000313" key="2">
    <source>
        <dbReference type="Proteomes" id="UP001054837"/>
    </source>
</evidence>
<reference evidence="1 2" key="1">
    <citation type="submission" date="2021-06" db="EMBL/GenBank/DDBJ databases">
        <title>Caerostris darwini draft genome.</title>
        <authorList>
            <person name="Kono N."/>
            <person name="Arakawa K."/>
        </authorList>
    </citation>
    <scope>NUCLEOTIDE SEQUENCE [LARGE SCALE GENOMIC DNA]</scope>
</reference>
<proteinExistence type="predicted"/>
<accession>A0AAV4UU48</accession>
<evidence type="ECO:0000313" key="1">
    <source>
        <dbReference type="EMBL" id="GIY61552.1"/>
    </source>
</evidence>
<protein>
    <submittedName>
        <fullName evidence="1">Uncharacterized protein</fullName>
    </submittedName>
</protein>
<organism evidence="1 2">
    <name type="scientific">Caerostris darwini</name>
    <dbReference type="NCBI Taxonomy" id="1538125"/>
    <lineage>
        <taxon>Eukaryota</taxon>
        <taxon>Metazoa</taxon>
        <taxon>Ecdysozoa</taxon>
        <taxon>Arthropoda</taxon>
        <taxon>Chelicerata</taxon>
        <taxon>Arachnida</taxon>
        <taxon>Araneae</taxon>
        <taxon>Araneomorphae</taxon>
        <taxon>Entelegynae</taxon>
        <taxon>Araneoidea</taxon>
        <taxon>Araneidae</taxon>
        <taxon>Caerostris</taxon>
    </lineage>
</organism>
<comment type="caution">
    <text evidence="1">The sequence shown here is derived from an EMBL/GenBank/DDBJ whole genome shotgun (WGS) entry which is preliminary data.</text>
</comment>
<sequence length="171" mass="19551">MQSSLSQLEVIWVFLSSSFLKPKHFIAKDIHSSLSTSVLRNAIKLSKLSLASVGAPEALFLFQAFRKSSGKQDSRIGYNIEPHLSVVTLKVLRARIFFSSSSCNDVSEKFPFVCTDTINLTNSLTYTSTKRSSFPKRDFKRHNCRLYQILEFVLRCYLFVFINILELAPKR</sequence>